<dbReference type="NCBIfam" id="TIGR03344">
    <property type="entry name" value="VI_effect_Hcp1"/>
    <property type="match status" value="1"/>
</dbReference>
<dbReference type="InterPro" id="IPR036624">
    <property type="entry name" value="Hcp1-lik_sf"/>
</dbReference>
<name>A0A9D2AZZ4_9GAMM</name>
<protein>
    <submittedName>
        <fullName evidence="1">Type VI secretion system tube protein Hcp</fullName>
    </submittedName>
</protein>
<sequence length="161" mass="17453">MASDFFIKLDGIDGESYDKAHSKWIEVIDFNHGSMQNVASGRVSDVAGRGQFKPFVFTHNVDKATPKLQQYCMSGQKIAKANFVACRAIGGAQVPVYEVTLENVKVLSCSVEGHDANEGGVLPVEHVELVAGKITWKVTPIKPDNTKDGAVEASFNQLENA</sequence>
<dbReference type="Proteomes" id="UP000886829">
    <property type="component" value="Unassembled WGS sequence"/>
</dbReference>
<dbReference type="PANTHER" id="PTHR36152:SF5">
    <property type="entry name" value="PROTEIN HCP1"/>
    <property type="match status" value="1"/>
</dbReference>
<gene>
    <name evidence="1" type="ORF">H9850_01235</name>
</gene>
<dbReference type="Pfam" id="PF05638">
    <property type="entry name" value="T6SS_HCP"/>
    <property type="match status" value="1"/>
</dbReference>
<dbReference type="InterPro" id="IPR053165">
    <property type="entry name" value="HSI-I_assembly_Hcp1"/>
</dbReference>
<evidence type="ECO:0000313" key="2">
    <source>
        <dbReference type="Proteomes" id="UP000886829"/>
    </source>
</evidence>
<accession>A0A9D2AZZ4</accession>
<proteinExistence type="predicted"/>
<dbReference type="PANTHER" id="PTHR36152">
    <property type="entry name" value="CYTOPLASMIC PROTEIN-RELATED"/>
    <property type="match status" value="1"/>
</dbReference>
<dbReference type="Gene3D" id="2.30.110.20">
    <property type="entry name" value="Hcp1-like"/>
    <property type="match status" value="1"/>
</dbReference>
<dbReference type="AlphaFoldDB" id="A0A9D2AZZ4"/>
<dbReference type="InterPro" id="IPR008514">
    <property type="entry name" value="T6SS_Hcp"/>
</dbReference>
<organism evidence="1 2">
    <name type="scientific">Candidatus Anaerobiospirillum pullistercoris</name>
    <dbReference type="NCBI Taxonomy" id="2838452"/>
    <lineage>
        <taxon>Bacteria</taxon>
        <taxon>Pseudomonadati</taxon>
        <taxon>Pseudomonadota</taxon>
        <taxon>Gammaproteobacteria</taxon>
        <taxon>Aeromonadales</taxon>
        <taxon>Succinivibrionaceae</taxon>
        <taxon>Anaerobiospirillum</taxon>
    </lineage>
</organism>
<dbReference type="EMBL" id="DXEV01000027">
    <property type="protein sequence ID" value="HIX56080.1"/>
    <property type="molecule type" value="Genomic_DNA"/>
</dbReference>
<comment type="caution">
    <text evidence="1">The sequence shown here is derived from an EMBL/GenBank/DDBJ whole genome shotgun (WGS) entry which is preliminary data.</text>
</comment>
<evidence type="ECO:0000313" key="1">
    <source>
        <dbReference type="EMBL" id="HIX56080.1"/>
    </source>
</evidence>
<reference evidence="1" key="1">
    <citation type="journal article" date="2021" name="PeerJ">
        <title>Extensive microbial diversity within the chicken gut microbiome revealed by metagenomics and culture.</title>
        <authorList>
            <person name="Gilroy R."/>
            <person name="Ravi A."/>
            <person name="Getino M."/>
            <person name="Pursley I."/>
            <person name="Horton D.L."/>
            <person name="Alikhan N.F."/>
            <person name="Baker D."/>
            <person name="Gharbi K."/>
            <person name="Hall N."/>
            <person name="Watson M."/>
            <person name="Adriaenssens E.M."/>
            <person name="Foster-Nyarko E."/>
            <person name="Jarju S."/>
            <person name="Secka A."/>
            <person name="Antonio M."/>
            <person name="Oren A."/>
            <person name="Chaudhuri R.R."/>
            <person name="La Ragione R."/>
            <person name="Hildebrand F."/>
            <person name="Pallen M.J."/>
        </authorList>
    </citation>
    <scope>NUCLEOTIDE SEQUENCE</scope>
    <source>
        <strain evidence="1">USASDec5-558</strain>
    </source>
</reference>
<dbReference type="SUPFAM" id="SSF141452">
    <property type="entry name" value="Hcp1-like"/>
    <property type="match status" value="1"/>
</dbReference>
<reference evidence="1" key="2">
    <citation type="submission" date="2021-04" db="EMBL/GenBank/DDBJ databases">
        <authorList>
            <person name="Gilroy R."/>
        </authorList>
    </citation>
    <scope>NUCLEOTIDE SEQUENCE</scope>
    <source>
        <strain evidence="1">USASDec5-558</strain>
    </source>
</reference>